<feature type="region of interest" description="Disordered" evidence="1">
    <location>
        <begin position="354"/>
        <end position="382"/>
    </location>
</feature>
<comment type="caution">
    <text evidence="3">The sequence shown here is derived from an EMBL/GenBank/DDBJ whole genome shotgun (WGS) entry which is preliminary data.</text>
</comment>
<evidence type="ECO:0000313" key="4">
    <source>
        <dbReference type="Proteomes" id="UP000186817"/>
    </source>
</evidence>
<protein>
    <submittedName>
        <fullName evidence="3">Uncharacterized protein</fullName>
    </submittedName>
</protein>
<keyword evidence="2" id="KW-1133">Transmembrane helix</keyword>
<feature type="transmembrane region" description="Helical" evidence="2">
    <location>
        <begin position="52"/>
        <end position="73"/>
    </location>
</feature>
<keyword evidence="2" id="KW-0472">Membrane</keyword>
<dbReference type="Proteomes" id="UP000186817">
    <property type="component" value="Unassembled WGS sequence"/>
</dbReference>
<feature type="region of interest" description="Disordered" evidence="1">
    <location>
        <begin position="513"/>
        <end position="532"/>
    </location>
</feature>
<evidence type="ECO:0000256" key="1">
    <source>
        <dbReference type="SAM" id="MobiDB-lite"/>
    </source>
</evidence>
<evidence type="ECO:0000256" key="2">
    <source>
        <dbReference type="SAM" id="Phobius"/>
    </source>
</evidence>
<accession>A0A1Q9ETL8</accession>
<keyword evidence="2" id="KW-0812">Transmembrane</keyword>
<keyword evidence="4" id="KW-1185">Reference proteome</keyword>
<dbReference type="AlphaFoldDB" id="A0A1Q9ETL8"/>
<proteinExistence type="predicted"/>
<feature type="transmembrane region" description="Helical" evidence="2">
    <location>
        <begin position="175"/>
        <end position="195"/>
    </location>
</feature>
<feature type="transmembrane region" description="Helical" evidence="2">
    <location>
        <begin position="85"/>
        <end position="101"/>
    </location>
</feature>
<evidence type="ECO:0000313" key="3">
    <source>
        <dbReference type="EMBL" id="OLQ10772.1"/>
    </source>
</evidence>
<dbReference type="OrthoDB" id="422537at2759"/>
<reference evidence="3 4" key="1">
    <citation type="submission" date="2016-02" db="EMBL/GenBank/DDBJ databases">
        <title>Genome analysis of coral dinoflagellate symbionts highlights evolutionary adaptations to a symbiotic lifestyle.</title>
        <authorList>
            <person name="Aranda M."/>
            <person name="Li Y."/>
            <person name="Liew Y.J."/>
            <person name="Baumgarten S."/>
            <person name="Simakov O."/>
            <person name="Wilson M."/>
            <person name="Piel J."/>
            <person name="Ashoor H."/>
            <person name="Bougouffa S."/>
            <person name="Bajic V.B."/>
            <person name="Ryu T."/>
            <person name="Ravasi T."/>
            <person name="Bayer T."/>
            <person name="Micklem G."/>
            <person name="Kim H."/>
            <person name="Bhak J."/>
            <person name="Lajeunesse T.C."/>
            <person name="Voolstra C.R."/>
        </authorList>
    </citation>
    <scope>NUCLEOTIDE SEQUENCE [LARGE SCALE GENOMIC DNA]</scope>
    <source>
        <strain evidence="3 4">CCMP2467</strain>
    </source>
</reference>
<dbReference type="EMBL" id="LSRX01000072">
    <property type="protein sequence ID" value="OLQ10772.1"/>
    <property type="molecule type" value="Genomic_DNA"/>
</dbReference>
<organism evidence="3 4">
    <name type="scientific">Symbiodinium microadriaticum</name>
    <name type="common">Dinoflagellate</name>
    <name type="synonym">Zooxanthella microadriatica</name>
    <dbReference type="NCBI Taxonomy" id="2951"/>
    <lineage>
        <taxon>Eukaryota</taxon>
        <taxon>Sar</taxon>
        <taxon>Alveolata</taxon>
        <taxon>Dinophyceae</taxon>
        <taxon>Suessiales</taxon>
        <taxon>Symbiodiniaceae</taxon>
        <taxon>Symbiodinium</taxon>
    </lineage>
</organism>
<gene>
    <name evidence="3" type="ORF">AK812_SmicGene5479</name>
</gene>
<sequence>MLLLASPGIMAISVAAHIKSLSQLLHDNMPVDELDPARKEALLEQHMFFSNLLLMGMSVFSLIKCAAAFVSVLVGLPGSESMRPLLLSGCVFLLMLSFFQLSYGRLSVARIQLVALLLHLSILLRELHPDLTDDTLVMAFKVTAGLALINHLRALQLQISFLFVKVVYLRSTFTTAMFVDEICAIVLLWVTWFAVQTCQKQFLLMTQKIADAKASLEAVRAMLASQCDAEACLSSGLIFQDPTSKLAHFLGCASVEQLQSRSFDEFLVESDRERFKSLIGSSVHALALEFDQHQGQASEKPKQHHALAATVTLSGACRQIEVNLRLCCVPAAEFNDRFFLVALNVSQDRVPDVESLDPAAISESESDSTEEQEPPPRTQTDGTACNLQLQARNKDDNNAFNSVSVIFDSRTLELSDLRVSLGTGSWKRSDRTFLKHCIMEDVWPGVSSWLKAWSQGQASVVPPPIVLFRFPQLFCLRNVLAARQADLKILRGAEGRPTGEVCLRLRNIRLRTMSPRRKPKRRSSSPSLAGESWCSTGAAILSPPHRKPKASLGKAAREA</sequence>
<feature type="compositionally biased region" description="Basic residues" evidence="1">
    <location>
        <begin position="513"/>
        <end position="523"/>
    </location>
</feature>
<name>A0A1Q9ETL8_SYMMI</name>
<feature type="compositionally biased region" description="Acidic residues" evidence="1">
    <location>
        <begin position="364"/>
        <end position="373"/>
    </location>
</feature>
<feature type="region of interest" description="Disordered" evidence="1">
    <location>
        <begin position="538"/>
        <end position="559"/>
    </location>
</feature>